<evidence type="ECO:0000313" key="1">
    <source>
        <dbReference type="EMBL" id="GAA1088615.1"/>
    </source>
</evidence>
<evidence type="ECO:0008006" key="3">
    <source>
        <dbReference type="Google" id="ProtNLM"/>
    </source>
</evidence>
<sequence>MPDMCQIKRYATASQSHQRASSLARAKVASTQVTRSVHLPPSGGGVLGMAVGCACGTVPAMTSEEKQPSCPECEQPLSMGAMALCKREDDGARVCRGVWGCGQGHVWWKWADRPADPLEVCPHPELFTG</sequence>
<gene>
    <name evidence="1" type="ORF">GCM10009663_35280</name>
</gene>
<protein>
    <recommendedName>
        <fullName evidence="3">Dehydrogenase</fullName>
    </recommendedName>
</protein>
<accession>A0ABP4E2B5</accession>
<evidence type="ECO:0000313" key="2">
    <source>
        <dbReference type="Proteomes" id="UP001499987"/>
    </source>
</evidence>
<keyword evidence="2" id="KW-1185">Reference proteome</keyword>
<reference evidence="2" key="1">
    <citation type="journal article" date="2019" name="Int. J. Syst. Evol. Microbiol.">
        <title>The Global Catalogue of Microorganisms (GCM) 10K type strain sequencing project: providing services to taxonomists for standard genome sequencing and annotation.</title>
        <authorList>
            <consortium name="The Broad Institute Genomics Platform"/>
            <consortium name="The Broad Institute Genome Sequencing Center for Infectious Disease"/>
            <person name="Wu L."/>
            <person name="Ma J."/>
        </authorList>
    </citation>
    <scope>NUCLEOTIDE SEQUENCE [LARGE SCALE GENOMIC DNA]</scope>
    <source>
        <strain evidence="2">JCM 13002</strain>
    </source>
</reference>
<dbReference type="EMBL" id="BAAALD010000031">
    <property type="protein sequence ID" value="GAA1088615.1"/>
    <property type="molecule type" value="Genomic_DNA"/>
</dbReference>
<proteinExistence type="predicted"/>
<comment type="caution">
    <text evidence="1">The sequence shown here is derived from an EMBL/GenBank/DDBJ whole genome shotgun (WGS) entry which is preliminary data.</text>
</comment>
<organism evidence="1 2">
    <name type="scientific">Kitasatospora arboriphila</name>
    <dbReference type="NCBI Taxonomy" id="258052"/>
    <lineage>
        <taxon>Bacteria</taxon>
        <taxon>Bacillati</taxon>
        <taxon>Actinomycetota</taxon>
        <taxon>Actinomycetes</taxon>
        <taxon>Kitasatosporales</taxon>
        <taxon>Streptomycetaceae</taxon>
        <taxon>Kitasatospora</taxon>
    </lineage>
</organism>
<name>A0ABP4E2B5_9ACTN</name>
<dbReference type="Proteomes" id="UP001499987">
    <property type="component" value="Unassembled WGS sequence"/>
</dbReference>